<dbReference type="NCBIfam" id="NF004685">
    <property type="entry name" value="PRK06029.1"/>
    <property type="match status" value="1"/>
</dbReference>
<evidence type="ECO:0000256" key="6">
    <source>
        <dbReference type="ARBA" id="ARBA00060793"/>
    </source>
</evidence>
<organism evidence="9 10">
    <name type="scientific">Proteus myxofaciens ATCC 19692</name>
    <dbReference type="NCBI Taxonomy" id="1354337"/>
    <lineage>
        <taxon>Bacteria</taxon>
        <taxon>Pseudomonadati</taxon>
        <taxon>Pseudomonadota</taxon>
        <taxon>Gammaproteobacteria</taxon>
        <taxon>Enterobacterales</taxon>
        <taxon>Morganellaceae</taxon>
        <taxon>Proteus</taxon>
    </lineage>
</organism>
<keyword evidence="3 7" id="KW-0288">FMN</keyword>
<feature type="binding site" evidence="7">
    <location>
        <position position="37"/>
    </location>
    <ligand>
        <name>FMN</name>
        <dbReference type="ChEBI" id="CHEBI:58210"/>
    </ligand>
</feature>
<gene>
    <name evidence="7" type="primary">ubiX</name>
    <name evidence="9" type="ORF">M983_0607</name>
</gene>
<dbReference type="OrthoDB" id="9781577at2"/>
<keyword evidence="10" id="KW-1185">Reference proteome</keyword>
<dbReference type="InterPro" id="IPR036551">
    <property type="entry name" value="Flavin_trans-like"/>
</dbReference>
<evidence type="ECO:0000256" key="5">
    <source>
        <dbReference type="ARBA" id="ARBA00050612"/>
    </source>
</evidence>
<evidence type="ECO:0000313" key="10">
    <source>
        <dbReference type="Proteomes" id="UP000094023"/>
    </source>
</evidence>
<feature type="domain" description="Flavoprotein" evidence="8">
    <location>
        <begin position="2"/>
        <end position="173"/>
    </location>
</feature>
<dbReference type="RefSeq" id="WP_066746842.1">
    <property type="nucleotide sequence ID" value="NZ_LXEN01000026.1"/>
</dbReference>
<name>A0A198GHK2_9GAMM</name>
<keyword evidence="9" id="KW-0456">Lyase</keyword>
<keyword evidence="2 7" id="KW-0285">Flavoprotein</keyword>
<dbReference type="Proteomes" id="UP000094023">
    <property type="component" value="Unassembled WGS sequence"/>
</dbReference>
<keyword evidence="1 7" id="KW-0637">Prenyltransferase</keyword>
<dbReference type="Pfam" id="PF02441">
    <property type="entry name" value="Flavoprotein"/>
    <property type="match status" value="1"/>
</dbReference>
<dbReference type="FunFam" id="3.40.50.1950:FF:000001">
    <property type="entry name" value="Flavin prenyltransferase UbiX"/>
    <property type="match status" value="1"/>
</dbReference>
<dbReference type="GO" id="GO:0016831">
    <property type="term" value="F:carboxy-lyase activity"/>
    <property type="evidence" value="ECO:0007669"/>
    <property type="project" value="TreeGrafter"/>
</dbReference>
<comment type="function">
    <text evidence="7">Flavin prenyltransferase that catalyzes the synthesis of the prenylated FMN cofactor (prenyl-FMN) for 4-hydroxy-3-polyprenylbenzoic acid decarboxylase UbiD. The prenyltransferase is metal-independent and links a dimethylallyl moiety from dimethylallyl monophosphate (DMAP) to the flavin N5 and C6 atoms of FMN.</text>
</comment>
<feature type="binding site" evidence="7">
    <location>
        <begin position="10"/>
        <end position="12"/>
    </location>
    <ligand>
        <name>FMN</name>
        <dbReference type="ChEBI" id="CHEBI:58210"/>
    </ligand>
</feature>
<dbReference type="AlphaFoldDB" id="A0A198GHK2"/>
<dbReference type="HAMAP" id="MF_01984">
    <property type="entry name" value="ubiX_pad"/>
    <property type="match status" value="1"/>
</dbReference>
<dbReference type="PATRIC" id="fig|1354337.4.peg.625"/>
<reference evidence="9 10" key="1">
    <citation type="submission" date="2016-04" db="EMBL/GenBank/DDBJ databases">
        <title>ATOL: Assembling a taxonomically balanced genome-scale reconstruction of the evolutionary history of the Enterobacteriaceae.</title>
        <authorList>
            <person name="Plunkett G.III."/>
            <person name="Neeno-Eckwall E.C."/>
            <person name="Glasner J.D."/>
            <person name="Perna N.T."/>
        </authorList>
    </citation>
    <scope>NUCLEOTIDE SEQUENCE [LARGE SCALE GENOMIC DNA]</scope>
    <source>
        <strain evidence="9 10">ATCC 19692</strain>
    </source>
</reference>
<comment type="caution">
    <text evidence="9">The sequence shown here is derived from an EMBL/GenBank/DDBJ whole genome shotgun (WGS) entry which is preliminary data.</text>
</comment>
<evidence type="ECO:0000256" key="4">
    <source>
        <dbReference type="ARBA" id="ARBA00022679"/>
    </source>
</evidence>
<dbReference type="PANTHER" id="PTHR43374:SF1">
    <property type="entry name" value="FLAVIN PRENYLTRANSFERASE PAD1, MITOCHONDRIAL"/>
    <property type="match status" value="1"/>
</dbReference>
<dbReference type="STRING" id="1354337.M983_0607"/>
<feature type="binding site" evidence="7">
    <location>
        <begin position="88"/>
        <end position="91"/>
    </location>
    <ligand>
        <name>FMN</name>
        <dbReference type="ChEBI" id="CHEBI:58210"/>
    </ligand>
</feature>
<feature type="binding site" evidence="7">
    <location>
        <position position="123"/>
    </location>
    <ligand>
        <name>FMN</name>
        <dbReference type="ChEBI" id="CHEBI:58210"/>
    </ligand>
</feature>
<evidence type="ECO:0000259" key="8">
    <source>
        <dbReference type="Pfam" id="PF02441"/>
    </source>
</evidence>
<evidence type="ECO:0000313" key="9">
    <source>
        <dbReference type="EMBL" id="OAT35681.1"/>
    </source>
</evidence>
<accession>A0A198GHK2</accession>
<dbReference type="EMBL" id="LXEN01000026">
    <property type="protein sequence ID" value="OAT35681.1"/>
    <property type="molecule type" value="Genomic_DNA"/>
</dbReference>
<comment type="caution">
    <text evidence="7">Lacks conserved residue(s) required for the propagation of feature annotation.</text>
</comment>
<comment type="similarity">
    <text evidence="6 7">Belongs to the UbiX/PAD1 family.</text>
</comment>
<comment type="catalytic activity">
    <reaction evidence="5 7">
        <text>dimethylallyl phosphate + FMNH2 = prenylated FMNH2 + phosphate</text>
        <dbReference type="Rhea" id="RHEA:37743"/>
        <dbReference type="ChEBI" id="CHEBI:43474"/>
        <dbReference type="ChEBI" id="CHEBI:57618"/>
        <dbReference type="ChEBI" id="CHEBI:87467"/>
        <dbReference type="ChEBI" id="CHEBI:88052"/>
        <dbReference type="EC" id="2.5.1.129"/>
    </reaction>
</comment>
<dbReference type="PANTHER" id="PTHR43374">
    <property type="entry name" value="FLAVIN PRENYLTRANSFERASE"/>
    <property type="match status" value="1"/>
</dbReference>
<protein>
    <recommendedName>
        <fullName evidence="7">Flavin prenyltransferase UbiX</fullName>
        <ecNumber evidence="7">2.5.1.129</ecNumber>
    </recommendedName>
</protein>
<dbReference type="SUPFAM" id="SSF52507">
    <property type="entry name" value="Homo-oligomeric flavin-containing Cys decarboxylases, HFCD"/>
    <property type="match status" value="1"/>
</dbReference>
<evidence type="ECO:0000256" key="7">
    <source>
        <dbReference type="HAMAP-Rule" id="MF_01984"/>
    </source>
</evidence>
<evidence type="ECO:0000256" key="1">
    <source>
        <dbReference type="ARBA" id="ARBA00022602"/>
    </source>
</evidence>
<feature type="binding site" evidence="7">
    <location>
        <position position="169"/>
    </location>
    <ligand>
        <name>dimethylallyl phosphate</name>
        <dbReference type="ChEBI" id="CHEBI:88052"/>
    </ligand>
</feature>
<sequence length="193" mass="21242">MKKLIVGLTGASGAIYGIRLLEILKSMPTVETHLVISQAARRTIALETSYSVKDIQALADVIYDDRDIGAAISSGSFRVHGMVILPCSIKSLSGIVNSYTDTLVTRAADVILKEGRKLVLAVRETPLHVGHLRLMTRAAELGAVIMPPVPAFYFQPKTLDDVINQTVNRILDQFEIDLPEDLFARWQGDKLTR</sequence>
<proteinExistence type="inferred from homology"/>
<dbReference type="NCBIfam" id="TIGR00421">
    <property type="entry name" value="ubiX_pad"/>
    <property type="match status" value="1"/>
</dbReference>
<dbReference type="EC" id="2.5.1.129" evidence="7"/>
<dbReference type="InterPro" id="IPR004507">
    <property type="entry name" value="UbiX-like"/>
</dbReference>
<evidence type="ECO:0000256" key="3">
    <source>
        <dbReference type="ARBA" id="ARBA00022643"/>
    </source>
</evidence>
<dbReference type="InterPro" id="IPR003382">
    <property type="entry name" value="Flavoprotein"/>
</dbReference>
<dbReference type="GO" id="GO:0106141">
    <property type="term" value="F:flavin prenyltransferase activity"/>
    <property type="evidence" value="ECO:0007669"/>
    <property type="project" value="UniProtKB-EC"/>
</dbReference>
<evidence type="ECO:0000256" key="2">
    <source>
        <dbReference type="ARBA" id="ARBA00022630"/>
    </source>
</evidence>
<feature type="binding site" evidence="7">
    <location>
        <position position="153"/>
    </location>
    <ligand>
        <name>dimethylallyl phosphate</name>
        <dbReference type="ChEBI" id="CHEBI:88052"/>
    </ligand>
</feature>
<keyword evidence="4 7" id="KW-0808">Transferase</keyword>
<dbReference type="Gene3D" id="3.40.50.1950">
    <property type="entry name" value="Flavin prenyltransferase-like"/>
    <property type="match status" value="1"/>
</dbReference>